<accession>A0A873WM37</accession>
<feature type="region of interest" description="Disordered" evidence="1">
    <location>
        <begin position="88"/>
        <end position="107"/>
    </location>
</feature>
<name>A0A873WM37_9CAUD</name>
<reference evidence="2" key="1">
    <citation type="submission" date="2020-07" db="EMBL/GenBank/DDBJ databases">
        <title>Complete genome sequence of Burkholderia cenocepacia myophage Magia.</title>
        <authorList>
            <person name="Gafford-Gaby D."/>
            <person name="Yao G.W."/>
            <person name="Hernandez I."/>
            <person name="Clark J."/>
            <person name="Gonzalez C."/>
            <person name="Gill J."/>
            <person name="Liu M."/>
        </authorList>
    </citation>
    <scope>NUCLEOTIDE SEQUENCE</scope>
</reference>
<sequence>MEEETKTRLRCRPGDLAKVVTSRSPALTGTIVTIQRLRSDGRWDVLLEKPAFGFTGRMKRPIVTREFAFWDASLEPLPQEARRISRRTACPRPEQMGDAELTALAAH</sequence>
<evidence type="ECO:0000313" key="3">
    <source>
        <dbReference type="Proteomes" id="UP000663664"/>
    </source>
</evidence>
<organism evidence="2 3">
    <name type="scientific">Burkholderia phage Magia</name>
    <dbReference type="NCBI Taxonomy" id="2767577"/>
    <lineage>
        <taxon>Viruses</taxon>
        <taxon>Duplodnaviria</taxon>
        <taxon>Heunggongvirae</taxon>
        <taxon>Uroviricota</taxon>
        <taxon>Caudoviricetes</taxon>
        <taxon>Magiavirus</taxon>
        <taxon>Magiavirus magia</taxon>
    </lineage>
</organism>
<evidence type="ECO:0000313" key="2">
    <source>
        <dbReference type="EMBL" id="QPB08741.1"/>
    </source>
</evidence>
<evidence type="ECO:0000256" key="1">
    <source>
        <dbReference type="SAM" id="MobiDB-lite"/>
    </source>
</evidence>
<keyword evidence="3" id="KW-1185">Reference proteome</keyword>
<dbReference type="EMBL" id="MT701587">
    <property type="protein sequence ID" value="QPB08741.1"/>
    <property type="molecule type" value="Genomic_DNA"/>
</dbReference>
<dbReference type="Proteomes" id="UP000663664">
    <property type="component" value="Segment"/>
</dbReference>
<proteinExistence type="predicted"/>
<protein>
    <submittedName>
        <fullName evidence="2">Uncharacterized protein</fullName>
    </submittedName>
</protein>
<gene>
    <name evidence="2" type="ORF">CPT_Magia_060</name>
</gene>